<feature type="chain" id="PRO_5021368928" evidence="2">
    <location>
        <begin position="43"/>
        <end position="422"/>
    </location>
</feature>
<dbReference type="Pfam" id="PF03995">
    <property type="entry name" value="Inhibitor_I36"/>
    <property type="match status" value="1"/>
</dbReference>
<evidence type="ECO:0000256" key="2">
    <source>
        <dbReference type="SAM" id="SignalP"/>
    </source>
</evidence>
<keyword evidence="1 2" id="KW-0732">Signal</keyword>
<dbReference type="Proteomes" id="UP000315226">
    <property type="component" value="Unassembled WGS sequence"/>
</dbReference>
<dbReference type="InterPro" id="IPR028994">
    <property type="entry name" value="Integrin_alpha_N"/>
</dbReference>
<evidence type="ECO:0000313" key="3">
    <source>
        <dbReference type="EMBL" id="GEB62042.1"/>
    </source>
</evidence>
<dbReference type="RefSeq" id="WP_141302734.1">
    <property type="nucleotide sequence ID" value="NZ_BJMN01000076.1"/>
</dbReference>
<evidence type="ECO:0000256" key="1">
    <source>
        <dbReference type="ARBA" id="ARBA00022729"/>
    </source>
</evidence>
<keyword evidence="4" id="KW-1185">Reference proteome</keyword>
<protein>
    <submittedName>
        <fullName evidence="3">ATP/GTP-binding protein</fullName>
    </submittedName>
</protein>
<proteinExistence type="predicted"/>
<dbReference type="Gene3D" id="2.130.10.130">
    <property type="entry name" value="Integrin alpha, N-terminal"/>
    <property type="match status" value="1"/>
</dbReference>
<feature type="signal peptide" evidence="2">
    <location>
        <begin position="1"/>
        <end position="42"/>
    </location>
</feature>
<dbReference type="InterPro" id="IPR013517">
    <property type="entry name" value="FG-GAP"/>
</dbReference>
<dbReference type="Pfam" id="PF13517">
    <property type="entry name" value="FG-GAP_3"/>
    <property type="match status" value="1"/>
</dbReference>
<accession>A0A4Y3RWW6</accession>
<evidence type="ECO:0000313" key="4">
    <source>
        <dbReference type="Proteomes" id="UP000315226"/>
    </source>
</evidence>
<dbReference type="PANTHER" id="PTHR46580">
    <property type="entry name" value="SENSOR KINASE-RELATED"/>
    <property type="match status" value="1"/>
</dbReference>
<dbReference type="EMBL" id="BJMN01000076">
    <property type="protein sequence ID" value="GEB62042.1"/>
    <property type="molecule type" value="Genomic_DNA"/>
</dbReference>
<reference evidence="3 4" key="1">
    <citation type="submission" date="2019-06" db="EMBL/GenBank/DDBJ databases">
        <title>Whole genome shotgun sequence of Streptomyces gardneri NBRC 12865.</title>
        <authorList>
            <person name="Hosoyama A."/>
            <person name="Uohara A."/>
            <person name="Ohji S."/>
            <person name="Ichikawa N."/>
        </authorList>
    </citation>
    <scope>NUCLEOTIDE SEQUENCE [LARGE SCALE GENOMIC DNA]</scope>
    <source>
        <strain evidence="3 4">NBRC 12865</strain>
    </source>
</reference>
<comment type="caution">
    <text evidence="3">The sequence shown here is derived from an EMBL/GenBank/DDBJ whole genome shotgun (WGS) entry which is preliminary data.</text>
</comment>
<gene>
    <name evidence="3" type="ORF">SGA01_76470</name>
</gene>
<organism evidence="3 4">
    <name type="scientific">Streptomyces gardneri</name>
    <dbReference type="NCBI Taxonomy" id="66892"/>
    <lineage>
        <taxon>Bacteria</taxon>
        <taxon>Bacillati</taxon>
        <taxon>Actinomycetota</taxon>
        <taxon>Actinomycetes</taxon>
        <taxon>Kitasatosporales</taxon>
        <taxon>Streptomycetaceae</taxon>
        <taxon>Streptomyces</taxon>
    </lineage>
</organism>
<sequence length="422" mass="44536">MSLLSRLPGSPGKPKFTALALAALTALTTFTTVGPAASPAHAEPEDCPRGYLCAWKTDHATGAMLKISASKPTLGAWDNAIRAVSNRSNLYACGYNEPYYGTSGGWGVGVRNPNPGGTEWGNFGAPSISSIKLVPTYRECDGPAYPEWSVRWDSLSRGSFANLDGNYRSDLLTRDKVGRLWFLPGNGTGKLVGPGWNAMNALTRHGDFTNDAREDVIAREASTGKLWLYPGTGTGTFGARKLIGAGGWNAMTRITAFGDLTGDKRSDLLAVEKATGKLWLYPGTTSGTLGARKLLGAGGWNSMDALTAPGDVTGDGKADLIAREPSTGKLWRYNGKTGALASRVLIGGGWNALGTLISAGDSEYNDGRNDFYAITNSRATESTTGSSCTGADCLLFYPGNGNGTFQQGGWDGSLWYDMTAVF</sequence>
<dbReference type="Gene3D" id="2.20.25.650">
    <property type="entry name" value="Tachylectin-2-like"/>
    <property type="match status" value="1"/>
</dbReference>
<dbReference type="PANTHER" id="PTHR46580:SF4">
    <property type="entry name" value="ATP_GTP-BINDING PROTEIN"/>
    <property type="match status" value="1"/>
</dbReference>
<dbReference type="AlphaFoldDB" id="A0A4Y3RWW6"/>
<dbReference type="SUPFAM" id="SSF69318">
    <property type="entry name" value="Integrin alpha N-terminal domain"/>
    <property type="match status" value="1"/>
</dbReference>
<name>A0A4Y3RWW6_9ACTN</name>
<dbReference type="OrthoDB" id="9815928at2"/>